<comment type="catalytic activity">
    <reaction evidence="6">
        <text>2-deoxy-alpha-D-ribose 1-phosphate = 2-deoxy-D-ribose 5-phosphate</text>
        <dbReference type="Rhea" id="RHEA:27658"/>
        <dbReference type="ChEBI" id="CHEBI:57259"/>
        <dbReference type="ChEBI" id="CHEBI:62877"/>
        <dbReference type="EC" id="5.4.2.7"/>
    </reaction>
</comment>
<dbReference type="CDD" id="cd16009">
    <property type="entry name" value="PPM"/>
    <property type="match status" value="1"/>
</dbReference>
<dbReference type="Pfam" id="PF01676">
    <property type="entry name" value="Metalloenzyme"/>
    <property type="match status" value="1"/>
</dbReference>
<gene>
    <name evidence="6" type="primary">deoB</name>
    <name evidence="9" type="ORF">EDD78_11458</name>
</gene>
<sequence length="390" mass="42487">MKTKRVFLIVLDSFGIGEEPDAAEFGDEGSDTLGSVSRSPYFCMPVCRRLGLFNIEGISAPEPAANPAGSFARMRERSKGKDTTIGHWEIAGIVSPKALPTYPNGFPREVLERFERETGRGVLCNKPYSGTQVIADYGEEHLKSGKLIVYTSADSVFQIAAHEELVPPEELYRYCRMAREILCGEHAVGRVIARPFTGAPGSFTRTRNRHDFSLQPPGETMLDALSRAGKATIGVGKISDIFAGKGIGESYPTKSNRDGMDRTFALLQEDFEGLCFVNLVDFDMLFGHRNDVDGYAKALGEFDARLGLLLHELGAGDVLILTADHGCDPATPSTDHSREYAPMLIYGERIQGGVDLGTRETFADIGKTVLDLLGVEGPIAGTSFLPQVER</sequence>
<dbReference type="InterPro" id="IPR006124">
    <property type="entry name" value="Metalloenzyme"/>
</dbReference>
<dbReference type="PANTHER" id="PTHR21110:SF0">
    <property type="entry name" value="PHOSPHOPENTOMUTASE"/>
    <property type="match status" value="1"/>
</dbReference>
<proteinExistence type="inferred from homology"/>
<evidence type="ECO:0000256" key="2">
    <source>
        <dbReference type="ARBA" id="ARBA00022490"/>
    </source>
</evidence>
<evidence type="ECO:0000256" key="4">
    <source>
        <dbReference type="ARBA" id="ARBA00023211"/>
    </source>
</evidence>
<dbReference type="EC" id="5.4.2.7" evidence="6 7"/>
<dbReference type="RefSeq" id="WP_132085242.1">
    <property type="nucleotide sequence ID" value="NZ_SLUK01000014.1"/>
</dbReference>
<keyword evidence="2 6" id="KW-0963">Cytoplasm</keyword>
<dbReference type="HAMAP" id="MF_00740">
    <property type="entry name" value="Phosphopentomut"/>
    <property type="match status" value="1"/>
</dbReference>
<comment type="cofactor">
    <cofactor evidence="6">
        <name>Mn(2+)</name>
        <dbReference type="ChEBI" id="CHEBI:29035"/>
    </cofactor>
    <text evidence="6">Binds 2 manganese ions.</text>
</comment>
<evidence type="ECO:0000256" key="5">
    <source>
        <dbReference type="ARBA" id="ARBA00023235"/>
    </source>
</evidence>
<dbReference type="PIRSF" id="PIRSF001491">
    <property type="entry name" value="Ppentomutase"/>
    <property type="match status" value="1"/>
</dbReference>
<evidence type="ECO:0000313" key="10">
    <source>
        <dbReference type="Proteomes" id="UP000294682"/>
    </source>
</evidence>
<dbReference type="NCBIfam" id="NF003766">
    <property type="entry name" value="PRK05362.1"/>
    <property type="match status" value="1"/>
</dbReference>
<dbReference type="GO" id="GO:0008973">
    <property type="term" value="F:phosphopentomutase activity"/>
    <property type="evidence" value="ECO:0007669"/>
    <property type="project" value="UniProtKB-UniRule"/>
</dbReference>
<feature type="domain" description="Metalloenzyme" evidence="8">
    <location>
        <begin position="4"/>
        <end position="376"/>
    </location>
</feature>
<reference evidence="9 10" key="1">
    <citation type="submission" date="2019-03" db="EMBL/GenBank/DDBJ databases">
        <title>Genomic Encyclopedia of Type Strains, Phase IV (KMG-IV): sequencing the most valuable type-strain genomes for metagenomic binning, comparative biology and taxonomic classification.</title>
        <authorList>
            <person name="Goeker M."/>
        </authorList>
    </citation>
    <scope>NUCLEOTIDE SEQUENCE [LARGE SCALE GENOMIC DNA]</scope>
    <source>
        <strain evidence="9 10">DSM 100433</strain>
    </source>
</reference>
<dbReference type="InterPro" id="IPR024052">
    <property type="entry name" value="Phosphopentomutase_DeoB_cap_sf"/>
</dbReference>
<dbReference type="InterPro" id="IPR017850">
    <property type="entry name" value="Alkaline_phosphatase_core_sf"/>
</dbReference>
<keyword evidence="5 6" id="KW-0413">Isomerase</keyword>
<evidence type="ECO:0000256" key="7">
    <source>
        <dbReference type="NCBIfam" id="TIGR01696"/>
    </source>
</evidence>
<dbReference type="GO" id="GO:0005829">
    <property type="term" value="C:cytosol"/>
    <property type="evidence" value="ECO:0007669"/>
    <property type="project" value="TreeGrafter"/>
</dbReference>
<dbReference type="SUPFAM" id="SSF53649">
    <property type="entry name" value="Alkaline phosphatase-like"/>
    <property type="match status" value="1"/>
</dbReference>
<accession>A0A9X8UI44</accession>
<comment type="caution">
    <text evidence="9">The sequence shown here is derived from an EMBL/GenBank/DDBJ whole genome shotgun (WGS) entry which is preliminary data.</text>
</comment>
<dbReference type="InterPro" id="IPR010045">
    <property type="entry name" value="DeoB"/>
</dbReference>
<keyword evidence="10" id="KW-1185">Reference proteome</keyword>
<name>A0A9X8UI44_9FIRM</name>
<dbReference type="FunFam" id="3.30.70.1250:FF:000001">
    <property type="entry name" value="Phosphopentomutase"/>
    <property type="match status" value="1"/>
</dbReference>
<keyword evidence="4 6" id="KW-0464">Manganese</keyword>
<evidence type="ECO:0000259" key="8">
    <source>
        <dbReference type="Pfam" id="PF01676"/>
    </source>
</evidence>
<dbReference type="GO" id="GO:0000287">
    <property type="term" value="F:magnesium ion binding"/>
    <property type="evidence" value="ECO:0007669"/>
    <property type="project" value="UniProtKB-UniRule"/>
</dbReference>
<feature type="binding site" evidence="6">
    <location>
        <position position="12"/>
    </location>
    <ligand>
        <name>Mn(2+)</name>
        <dbReference type="ChEBI" id="CHEBI:29035"/>
        <label>1</label>
    </ligand>
</feature>
<dbReference type="GO" id="GO:0006018">
    <property type="term" value="P:2-deoxyribose 1-phosphate catabolic process"/>
    <property type="evidence" value="ECO:0007669"/>
    <property type="project" value="UniProtKB-UniRule"/>
</dbReference>
<dbReference type="Gene3D" id="3.30.70.1250">
    <property type="entry name" value="Phosphopentomutase"/>
    <property type="match status" value="1"/>
</dbReference>
<comment type="pathway">
    <text evidence="6">Carbohydrate degradation; 2-deoxy-D-ribose 1-phosphate degradation; D-glyceraldehyde 3-phosphate and acetaldehyde from 2-deoxy-alpha-D-ribose 1-phosphate: step 1/2.</text>
</comment>
<dbReference type="GO" id="GO:0009117">
    <property type="term" value="P:nucleotide metabolic process"/>
    <property type="evidence" value="ECO:0007669"/>
    <property type="project" value="UniProtKB-UniRule"/>
</dbReference>
<dbReference type="NCBIfam" id="TIGR01696">
    <property type="entry name" value="deoB"/>
    <property type="match status" value="1"/>
</dbReference>
<dbReference type="EMBL" id="SLUK01000014">
    <property type="protein sequence ID" value="TCL41353.1"/>
    <property type="molecule type" value="Genomic_DNA"/>
</dbReference>
<evidence type="ECO:0000256" key="3">
    <source>
        <dbReference type="ARBA" id="ARBA00022723"/>
    </source>
</evidence>
<feature type="binding site" evidence="6">
    <location>
        <position position="283"/>
    </location>
    <ligand>
        <name>Mn(2+)</name>
        <dbReference type="ChEBI" id="CHEBI:29035"/>
        <label>2</label>
    </ligand>
</feature>
<dbReference type="PANTHER" id="PTHR21110">
    <property type="entry name" value="PHOSPHOPENTOMUTASE"/>
    <property type="match status" value="1"/>
</dbReference>
<dbReference type="SUPFAM" id="SSF143856">
    <property type="entry name" value="DeoB insert domain-like"/>
    <property type="match status" value="1"/>
</dbReference>
<comment type="function">
    <text evidence="6">Isomerase that catalyzes the conversion of deoxy-ribose 1-phosphate (dRib-1-P) and ribose 1-phosphate (Rib-1-P) to deoxy-ribose 5-phosphate (dRib-5-P) and ribose 5-phosphate (Rib-5-P), respectively.</text>
</comment>
<comment type="similarity">
    <text evidence="1 6">Belongs to the phosphopentomutase family.</text>
</comment>
<evidence type="ECO:0000256" key="1">
    <source>
        <dbReference type="ARBA" id="ARBA00010373"/>
    </source>
</evidence>
<protein>
    <recommendedName>
        <fullName evidence="6 7">Phosphopentomutase</fullName>
        <ecNumber evidence="6 7">5.4.2.7</ecNumber>
    </recommendedName>
    <alternativeName>
        <fullName evidence="6">Phosphodeoxyribomutase</fullName>
    </alternativeName>
</protein>
<dbReference type="GO" id="GO:0030145">
    <property type="term" value="F:manganese ion binding"/>
    <property type="evidence" value="ECO:0007669"/>
    <property type="project" value="UniProtKB-UniRule"/>
</dbReference>
<feature type="binding site" evidence="6">
    <location>
        <position position="288"/>
    </location>
    <ligand>
        <name>Mn(2+)</name>
        <dbReference type="ChEBI" id="CHEBI:29035"/>
        <label>2</label>
    </ligand>
</feature>
<dbReference type="Proteomes" id="UP000294682">
    <property type="component" value="Unassembled WGS sequence"/>
</dbReference>
<dbReference type="Gene3D" id="3.40.720.10">
    <property type="entry name" value="Alkaline Phosphatase, subunit A"/>
    <property type="match status" value="1"/>
</dbReference>
<dbReference type="GO" id="GO:0043094">
    <property type="term" value="P:metabolic compound salvage"/>
    <property type="evidence" value="ECO:0007669"/>
    <property type="project" value="UniProtKB-UniRule"/>
</dbReference>
<evidence type="ECO:0000313" key="9">
    <source>
        <dbReference type="EMBL" id="TCL41353.1"/>
    </source>
</evidence>
<feature type="binding site" evidence="6">
    <location>
        <position position="324"/>
    </location>
    <ligand>
        <name>Mn(2+)</name>
        <dbReference type="ChEBI" id="CHEBI:29035"/>
        <label>1</label>
    </ligand>
</feature>
<keyword evidence="3 6" id="KW-0479">Metal-binding</keyword>
<feature type="binding site" evidence="6">
    <location>
        <position position="336"/>
    </location>
    <ligand>
        <name>Mn(2+)</name>
        <dbReference type="ChEBI" id="CHEBI:29035"/>
        <label>2</label>
    </ligand>
</feature>
<comment type="subcellular location">
    <subcellularLocation>
        <location evidence="6">Cytoplasm</location>
    </subcellularLocation>
</comment>
<comment type="catalytic activity">
    <reaction evidence="6">
        <text>alpha-D-ribose 1-phosphate = D-ribose 5-phosphate</text>
        <dbReference type="Rhea" id="RHEA:18793"/>
        <dbReference type="ChEBI" id="CHEBI:57720"/>
        <dbReference type="ChEBI" id="CHEBI:78346"/>
        <dbReference type="EC" id="5.4.2.7"/>
    </reaction>
</comment>
<dbReference type="AlphaFoldDB" id="A0A9X8UI44"/>
<organism evidence="9 10">
    <name type="scientific">Harryflintia acetispora</name>
    <dbReference type="NCBI Taxonomy" id="1849041"/>
    <lineage>
        <taxon>Bacteria</taxon>
        <taxon>Bacillati</taxon>
        <taxon>Bacillota</taxon>
        <taxon>Clostridia</taxon>
        <taxon>Eubacteriales</taxon>
        <taxon>Oscillospiraceae</taxon>
        <taxon>Harryflintia</taxon>
    </lineage>
</organism>
<feature type="binding site" evidence="6">
    <location>
        <position position="325"/>
    </location>
    <ligand>
        <name>Mn(2+)</name>
        <dbReference type="ChEBI" id="CHEBI:29035"/>
        <label>1</label>
    </ligand>
</feature>
<evidence type="ECO:0000256" key="6">
    <source>
        <dbReference type="HAMAP-Rule" id="MF_00740"/>
    </source>
</evidence>